<dbReference type="EMBL" id="UXUI01007755">
    <property type="protein sequence ID" value="VDD89319.1"/>
    <property type="molecule type" value="Genomic_DNA"/>
</dbReference>
<feature type="compositionally biased region" description="Acidic residues" evidence="4">
    <location>
        <begin position="1042"/>
        <end position="1054"/>
    </location>
</feature>
<dbReference type="InterPro" id="IPR006906">
    <property type="entry name" value="Timeless_N"/>
</dbReference>
<accession>A0A158QA81</accession>
<feature type="region of interest" description="Disordered" evidence="4">
    <location>
        <begin position="676"/>
        <end position="700"/>
    </location>
</feature>
<dbReference type="WBParaSite" id="EVEC_0000436201-mRNA-1">
    <property type="protein sequence ID" value="EVEC_0000436201-mRNA-1"/>
    <property type="gene ID" value="EVEC_0000436201"/>
</dbReference>
<feature type="domain" description="Timeless N-terminal" evidence="5">
    <location>
        <begin position="133"/>
        <end position="276"/>
    </location>
</feature>
<keyword evidence="7" id="KW-1185">Reference proteome</keyword>
<dbReference type="PANTHER" id="PTHR22940:SF4">
    <property type="entry name" value="PROTEIN TIMELESS HOMOLOG"/>
    <property type="match status" value="1"/>
</dbReference>
<feature type="compositionally biased region" description="Acidic residues" evidence="4">
    <location>
        <begin position="1071"/>
        <end position="1081"/>
    </location>
</feature>
<reference evidence="6 7" key="2">
    <citation type="submission" date="2018-10" db="EMBL/GenBank/DDBJ databases">
        <authorList>
            <consortium name="Pathogen Informatics"/>
        </authorList>
    </citation>
    <scope>NUCLEOTIDE SEQUENCE [LARGE SCALE GENOMIC DNA]</scope>
</reference>
<evidence type="ECO:0000256" key="4">
    <source>
        <dbReference type="SAM" id="MobiDB-lite"/>
    </source>
</evidence>
<dbReference type="OrthoDB" id="310853at2759"/>
<evidence type="ECO:0000313" key="8">
    <source>
        <dbReference type="WBParaSite" id="EVEC_0000436201-mRNA-1"/>
    </source>
</evidence>
<dbReference type="GO" id="GO:0006281">
    <property type="term" value="P:DNA repair"/>
    <property type="evidence" value="ECO:0007669"/>
    <property type="project" value="TreeGrafter"/>
</dbReference>
<feature type="compositionally biased region" description="Polar residues" evidence="4">
    <location>
        <begin position="1115"/>
        <end position="1124"/>
    </location>
</feature>
<dbReference type="STRING" id="51028.A0A158QA81"/>
<proteinExistence type="predicted"/>
<feature type="domain" description="Timeless N-terminal" evidence="5">
    <location>
        <begin position="43"/>
        <end position="121"/>
    </location>
</feature>
<reference evidence="8" key="1">
    <citation type="submission" date="2016-04" db="UniProtKB">
        <authorList>
            <consortium name="WormBaseParasite"/>
        </authorList>
    </citation>
    <scope>IDENTIFICATION</scope>
</reference>
<dbReference type="InterPro" id="IPR044998">
    <property type="entry name" value="Timeless"/>
</dbReference>
<name>A0A158QA81_ENTVE</name>
<dbReference type="AlphaFoldDB" id="A0A158QA81"/>
<evidence type="ECO:0000313" key="6">
    <source>
        <dbReference type="EMBL" id="VDD89319.1"/>
    </source>
</evidence>
<protein>
    <submittedName>
        <fullName evidence="8">TIMELESS domain-containing protein</fullName>
    </submittedName>
</protein>
<sequence>MEMLGIVIGYPSFYIFEAGVCNTMEAVIQSTISALGCLDDGVYYPEPDCFESIRDLIRFLRYDNSVAFARRLYGKHNILQNDLVPLMKASSTAENLFDIALRLAINLTQPTPIAFGGKTPEDKDTWSAYLEEWFDRNEEAKMMAERIFVLVRNVLAVSRFSLDETRTAWGVNCHDKVVLALLKSGLGNYLISLAISEVDFRLLIMEIIAYVVKERASSKCAEPHDIAFADCSRTADEKAKDEQELEKSVALSLQKQMELRRNLSVRHSRFAGSYVVKGLKAVNQANDVVIQKALKDVTRLEFIDKRKVGKRKAKNRRPFDYGEKKHISTITVRTELKAFCVNVLGKVYNTLMKHCKDVAFGGRRTLVYNSADIHYFLIQWFFMEFRRLCELPIELVKGTVGVDSFHHVQIQLDSYLESARFERKEGRKYGIRAQYAVLAYKELLSTLNAMMESSDGEQKEEAQRICAHIMQVEEYRELSSSIIRGYAPGVFSKTFLRYLVLANHIYIRLLEKCVKAGRLCKVTRRKKVTKRRKKIKKEADNFLEVSTEKQRDIDLDGTWEDVSEELSEVLMGYIEVPDDVNPIDVMLDVDDTSHQRFAMLTTQRALRERRVLDAVANYRAARSVWLIEGCFGAEGISAEDEFLELHAIFFTDLSEVEKEWKDACLAAYGTEDKHEEKSVFDDGTGDSDDYSADNDEDEEPSYKEMEIEFNFDSYMQKFARKDVLKYVFLLAEYETNSVELNRAILKMLHRIAFDLNSCSRLFQNLQASLFRIFLRIGVHFQKMAPSDVRQSPHYEIYELGYHLLKKFFKTYERLQWKLIPEILFWKGAKECYEIDYGYGAYEGRKKIAGKEEILWPEELDDELRTLHGEYVSYEDKPEGIDVAEFIEHNLSKPRTRKQILREMKTLGLNSFGAKATTNARLRHSRPANLPPDLVEQMKLLVTEYNETAPSDLIDFVRNRMPKEFSRQMIIKQLRYEGIEYKAVTKKSADFSIPDFLSRTKPWPDELMTELRAIYQQYKALEHTSGNARKNQVEVSAAQDSDSFGEEQSENEEEKPLESIKTMSRIARSDSEEFVDDGDEQDFVSSTGDGDTNSDVMSFSAQHQFGNHDDEPRNSLADSPANQQYNREDIRESDSLSDVEEEIFVRKPKRIAPENYDDYDDGIVTTPNRKRKTVNRLRIPYTAGLVPITARERVVP</sequence>
<gene>
    <name evidence="6" type="ORF">EVEC_LOCUS4070</name>
</gene>
<dbReference type="Pfam" id="PF04821">
    <property type="entry name" value="TIMELESS"/>
    <property type="match status" value="2"/>
</dbReference>
<dbReference type="PANTHER" id="PTHR22940">
    <property type="entry name" value="TIMEOUT/TIMELESS-2"/>
    <property type="match status" value="1"/>
</dbReference>
<feature type="region of interest" description="Disordered" evidence="4">
    <location>
        <begin position="1024"/>
        <end position="1136"/>
    </location>
</feature>
<dbReference type="GO" id="GO:0003677">
    <property type="term" value="F:DNA binding"/>
    <property type="evidence" value="ECO:0007669"/>
    <property type="project" value="TreeGrafter"/>
</dbReference>
<organism evidence="8">
    <name type="scientific">Enterobius vermicularis</name>
    <name type="common">Human pinworm</name>
    <dbReference type="NCBI Taxonomy" id="51028"/>
    <lineage>
        <taxon>Eukaryota</taxon>
        <taxon>Metazoa</taxon>
        <taxon>Ecdysozoa</taxon>
        <taxon>Nematoda</taxon>
        <taxon>Chromadorea</taxon>
        <taxon>Rhabditida</taxon>
        <taxon>Spirurina</taxon>
        <taxon>Oxyuridomorpha</taxon>
        <taxon>Oxyuroidea</taxon>
        <taxon>Oxyuridae</taxon>
        <taxon>Enterobius</taxon>
    </lineage>
</organism>
<feature type="compositionally biased region" description="Polar residues" evidence="4">
    <location>
        <begin position="1024"/>
        <end position="1041"/>
    </location>
</feature>
<feature type="compositionally biased region" description="Acidic residues" evidence="4">
    <location>
        <begin position="683"/>
        <end position="699"/>
    </location>
</feature>
<dbReference type="Pfam" id="PF26019">
    <property type="entry name" value="HTH_TIMELESS"/>
    <property type="match status" value="1"/>
</dbReference>
<evidence type="ECO:0000313" key="7">
    <source>
        <dbReference type="Proteomes" id="UP000274131"/>
    </source>
</evidence>
<evidence type="ECO:0000256" key="3">
    <source>
        <dbReference type="ARBA" id="ARBA00023306"/>
    </source>
</evidence>
<keyword evidence="3" id="KW-0131">Cell cycle</keyword>
<evidence type="ECO:0000256" key="2">
    <source>
        <dbReference type="ARBA" id="ARBA00023242"/>
    </source>
</evidence>
<evidence type="ECO:0000259" key="5">
    <source>
        <dbReference type="Pfam" id="PF04821"/>
    </source>
</evidence>
<dbReference type="Proteomes" id="UP000274131">
    <property type="component" value="Unassembled WGS sequence"/>
</dbReference>
<feature type="compositionally biased region" description="Polar residues" evidence="4">
    <location>
        <begin position="1082"/>
        <end position="1104"/>
    </location>
</feature>
<dbReference type="GO" id="GO:0031298">
    <property type="term" value="C:replication fork protection complex"/>
    <property type="evidence" value="ECO:0007669"/>
    <property type="project" value="TreeGrafter"/>
</dbReference>
<keyword evidence="2" id="KW-0539">Nucleus</keyword>
<comment type="subcellular location">
    <subcellularLocation>
        <location evidence="1">Nucleus</location>
    </subcellularLocation>
</comment>
<dbReference type="GO" id="GO:0043111">
    <property type="term" value="P:replication fork arrest"/>
    <property type="evidence" value="ECO:0007669"/>
    <property type="project" value="TreeGrafter"/>
</dbReference>
<dbReference type="GO" id="GO:0000076">
    <property type="term" value="P:DNA replication checkpoint signaling"/>
    <property type="evidence" value="ECO:0007669"/>
    <property type="project" value="TreeGrafter"/>
</dbReference>
<evidence type="ECO:0000256" key="1">
    <source>
        <dbReference type="ARBA" id="ARBA00004123"/>
    </source>
</evidence>